<gene>
    <name evidence="2" type="ORF">EDC90_100386</name>
</gene>
<dbReference type="EMBL" id="SMAR01000003">
    <property type="protein sequence ID" value="TCT43078.1"/>
    <property type="molecule type" value="Genomic_DNA"/>
</dbReference>
<feature type="region of interest" description="Disordered" evidence="1">
    <location>
        <begin position="1"/>
        <end position="53"/>
    </location>
</feature>
<evidence type="ECO:0000313" key="2">
    <source>
        <dbReference type="EMBL" id="TCT43078.1"/>
    </source>
</evidence>
<evidence type="ECO:0000256" key="1">
    <source>
        <dbReference type="SAM" id="MobiDB-lite"/>
    </source>
</evidence>
<name>A0A4R3NWA4_9HYPH</name>
<reference evidence="2 3" key="1">
    <citation type="submission" date="2019-03" db="EMBL/GenBank/DDBJ databases">
        <title>Freshwater and sediment microbial communities from various areas in North America, analyzing microbe dynamics in response to fracking.</title>
        <authorList>
            <person name="Lamendella R."/>
        </authorList>
    </citation>
    <scope>NUCLEOTIDE SEQUENCE [LARGE SCALE GENOMIC DNA]</scope>
    <source>
        <strain evidence="2 3">175.2</strain>
    </source>
</reference>
<accession>A0A4R3NWA4</accession>
<proteinExistence type="predicted"/>
<feature type="compositionally biased region" description="Polar residues" evidence="1">
    <location>
        <begin position="1"/>
        <end position="19"/>
    </location>
</feature>
<evidence type="ECO:0000313" key="3">
    <source>
        <dbReference type="Proteomes" id="UP000295097"/>
    </source>
</evidence>
<keyword evidence="3" id="KW-1185">Reference proteome</keyword>
<feature type="compositionally biased region" description="Low complexity" evidence="1">
    <location>
        <begin position="24"/>
        <end position="37"/>
    </location>
</feature>
<protein>
    <submittedName>
        <fullName evidence="2">Uncharacterized protein</fullName>
    </submittedName>
</protein>
<dbReference type="Proteomes" id="UP000295097">
    <property type="component" value="Unassembled WGS sequence"/>
</dbReference>
<sequence length="533" mass="58228">MPATSNVSSPENRGGASTRQVEEAPAATADRGAARLNAGRRSSEPDVFDSDPAPKITQVFANVADEILRRVNTKDLSSLACVDAGIAKRPNHASTLFGGEGARYHRENACRQLVSGLKSDSAQSRAKAGRQPSYFQTVQKALEMVVNGFSVNGRHFAFSSEQKARILSSVDIGRIPPLSAHENTLAKQDGTRARRREVIEQILEITRQNFAAGASLGKHGEDVLSNLCSGVQSVAPDGDRDILMRIRSLMKEHTDFGLKSLSALADAAIHLASEDDFTEVSRLVLLQDSDQLSEADRASLLSEQVPAFLSDRDVETAGDRALAFDDVRALTTKVNAMQSDDSWKLAFQPVMSGVLALLRERALPADVYGEQLRDISNLPRERQTDAYMTIADSLSDDLAADETYQRFGASLLNQHSLLSHPDRNRVLHTMLRSADMLNPHNARALFSKVVAAASPSAGDVPDRATARLQDALIDSLPMLHNQEPAAFEHPLGEIVTHIRRNPAVRQQQLNTHLRQVLQTNPAMAAFTEIAFWH</sequence>
<dbReference type="AlphaFoldDB" id="A0A4R3NWA4"/>
<organism evidence="2 3">
    <name type="scientific">Martelella mediterranea</name>
    <dbReference type="NCBI Taxonomy" id="293089"/>
    <lineage>
        <taxon>Bacteria</taxon>
        <taxon>Pseudomonadati</taxon>
        <taxon>Pseudomonadota</taxon>
        <taxon>Alphaproteobacteria</taxon>
        <taxon>Hyphomicrobiales</taxon>
        <taxon>Aurantimonadaceae</taxon>
        <taxon>Martelella</taxon>
    </lineage>
</organism>
<comment type="caution">
    <text evidence="2">The sequence shown here is derived from an EMBL/GenBank/DDBJ whole genome shotgun (WGS) entry which is preliminary data.</text>
</comment>